<dbReference type="GO" id="GO:0003677">
    <property type="term" value="F:DNA binding"/>
    <property type="evidence" value="ECO:0007669"/>
    <property type="project" value="UniProtKB-KW"/>
</dbReference>
<protein>
    <submittedName>
        <fullName evidence="5">LuxR family transcriptional regulator</fullName>
    </submittedName>
</protein>
<dbReference type="PANTHER" id="PTHR44688:SF16">
    <property type="entry name" value="DNA-BINDING TRANSCRIPTIONAL ACTIVATOR DEVR_DOSR"/>
    <property type="match status" value="1"/>
</dbReference>
<dbReference type="CDD" id="cd06170">
    <property type="entry name" value="LuxR_C_like"/>
    <property type="match status" value="1"/>
</dbReference>
<dbReference type="Pfam" id="PF00196">
    <property type="entry name" value="GerE"/>
    <property type="match status" value="1"/>
</dbReference>
<sequence length="363" mass="39576">MHHGSSSIDQTLLAARGAREELAAHGNDVLKALVLSAEGTAYLRGGYLDLACAALADAVRTAAADGCEDLRLRCLATLALAEACRGHLSRGQALADTAERLAGESVAAAERPAATHLAHSWVALERQDLAQAQHSLDRARRLRETQDDSLLSAVCWLLRVRLLRDRGDWVGARCALRNPEPPDSWLRGYIDAEAVGVGLDRAGANDVIHGRTTTASQRVQELLDHAQAEWLGGNVRSGRSGVAKALLLARGERIRRPFTHTPERLQAVIRNDAGLRSLAGWLRPAQTTDTDPADDPAAVFEELSERELDVLRLLSTLRTTHEISAELFISVNTVKTHVRNILRKLSVSSRNDAVRRAWDLNLI</sequence>
<dbReference type="Gene3D" id="1.25.40.10">
    <property type="entry name" value="Tetratricopeptide repeat domain"/>
    <property type="match status" value="1"/>
</dbReference>
<evidence type="ECO:0000256" key="1">
    <source>
        <dbReference type="ARBA" id="ARBA00023015"/>
    </source>
</evidence>
<evidence type="ECO:0000259" key="4">
    <source>
        <dbReference type="PROSITE" id="PS50043"/>
    </source>
</evidence>
<dbReference type="InterPro" id="IPR016032">
    <property type="entry name" value="Sig_transdc_resp-reg_C-effctor"/>
</dbReference>
<dbReference type="PANTHER" id="PTHR44688">
    <property type="entry name" value="DNA-BINDING TRANSCRIPTIONAL ACTIVATOR DEVR_DOSR"/>
    <property type="match status" value="1"/>
</dbReference>
<name>A0A4R0K5N2_9ACTN</name>
<keyword evidence="6" id="KW-1185">Reference proteome</keyword>
<keyword evidence="3" id="KW-0804">Transcription</keyword>
<dbReference type="OrthoDB" id="134985at2"/>
<reference evidence="5 6" key="1">
    <citation type="submission" date="2019-02" db="EMBL/GenBank/DDBJ databases">
        <title>Kribbella capetownensis sp. nov. and Kribbella speibonae sp. nov., isolated from soil.</title>
        <authorList>
            <person name="Curtis S.M."/>
            <person name="Norton I."/>
            <person name="Everest G.J."/>
            <person name="Meyers P.R."/>
        </authorList>
    </citation>
    <scope>NUCLEOTIDE SEQUENCE [LARGE SCALE GENOMIC DNA]</scope>
    <source>
        <strain evidence="5 6">NRRL B-24813</strain>
    </source>
</reference>
<gene>
    <name evidence="5" type="ORF">E0H73_35995</name>
</gene>
<dbReference type="InterPro" id="IPR011990">
    <property type="entry name" value="TPR-like_helical_dom_sf"/>
</dbReference>
<dbReference type="SUPFAM" id="SSF46894">
    <property type="entry name" value="C-terminal effector domain of the bipartite response regulators"/>
    <property type="match status" value="1"/>
</dbReference>
<dbReference type="SMART" id="SM00421">
    <property type="entry name" value="HTH_LUXR"/>
    <property type="match status" value="1"/>
</dbReference>
<proteinExistence type="predicted"/>
<evidence type="ECO:0000313" key="5">
    <source>
        <dbReference type="EMBL" id="TCC55391.1"/>
    </source>
</evidence>
<evidence type="ECO:0000256" key="2">
    <source>
        <dbReference type="ARBA" id="ARBA00023125"/>
    </source>
</evidence>
<accession>A0A4R0K5N2</accession>
<dbReference type="Proteomes" id="UP000291144">
    <property type="component" value="Unassembled WGS sequence"/>
</dbReference>
<keyword evidence="2" id="KW-0238">DNA-binding</keyword>
<dbReference type="GO" id="GO:0006355">
    <property type="term" value="P:regulation of DNA-templated transcription"/>
    <property type="evidence" value="ECO:0007669"/>
    <property type="project" value="InterPro"/>
</dbReference>
<dbReference type="InterPro" id="IPR036388">
    <property type="entry name" value="WH-like_DNA-bd_sf"/>
</dbReference>
<keyword evidence="1" id="KW-0805">Transcription regulation</keyword>
<feature type="domain" description="HTH luxR-type" evidence="4">
    <location>
        <begin position="296"/>
        <end position="361"/>
    </location>
</feature>
<dbReference type="EMBL" id="SJKB01000015">
    <property type="protein sequence ID" value="TCC55391.1"/>
    <property type="molecule type" value="Genomic_DNA"/>
</dbReference>
<dbReference type="AlphaFoldDB" id="A0A4R0K5N2"/>
<organism evidence="5 6">
    <name type="scientific">Kribbella pittospori</name>
    <dbReference type="NCBI Taxonomy" id="722689"/>
    <lineage>
        <taxon>Bacteria</taxon>
        <taxon>Bacillati</taxon>
        <taxon>Actinomycetota</taxon>
        <taxon>Actinomycetes</taxon>
        <taxon>Propionibacteriales</taxon>
        <taxon>Kribbellaceae</taxon>
        <taxon>Kribbella</taxon>
    </lineage>
</organism>
<dbReference type="Gene3D" id="1.10.10.10">
    <property type="entry name" value="Winged helix-like DNA-binding domain superfamily/Winged helix DNA-binding domain"/>
    <property type="match status" value="1"/>
</dbReference>
<evidence type="ECO:0000313" key="6">
    <source>
        <dbReference type="Proteomes" id="UP000291144"/>
    </source>
</evidence>
<dbReference type="PRINTS" id="PR00038">
    <property type="entry name" value="HTHLUXR"/>
</dbReference>
<dbReference type="PROSITE" id="PS50043">
    <property type="entry name" value="HTH_LUXR_2"/>
    <property type="match status" value="1"/>
</dbReference>
<dbReference type="InterPro" id="IPR000792">
    <property type="entry name" value="Tscrpt_reg_LuxR_C"/>
</dbReference>
<evidence type="ECO:0000256" key="3">
    <source>
        <dbReference type="ARBA" id="ARBA00023163"/>
    </source>
</evidence>
<comment type="caution">
    <text evidence="5">The sequence shown here is derived from an EMBL/GenBank/DDBJ whole genome shotgun (WGS) entry which is preliminary data.</text>
</comment>